<proteinExistence type="predicted"/>
<dbReference type="Gene3D" id="3.30.420.40">
    <property type="match status" value="2"/>
</dbReference>
<evidence type="ECO:0000259" key="1">
    <source>
        <dbReference type="Pfam" id="PF01869"/>
    </source>
</evidence>
<evidence type="ECO:0000313" key="2">
    <source>
        <dbReference type="EMBL" id="UGS36305.1"/>
    </source>
</evidence>
<protein>
    <recommendedName>
        <fullName evidence="1">ATPase BadF/BadG/BcrA/BcrD type domain-containing protein</fullName>
    </recommendedName>
</protein>
<dbReference type="InterPro" id="IPR002731">
    <property type="entry name" value="ATPase_BadF"/>
</dbReference>
<gene>
    <name evidence="2" type="ORF">DSM104329_02709</name>
</gene>
<keyword evidence="3" id="KW-1185">Reference proteome</keyword>
<name>A0A9E6XXP7_9ACTN</name>
<dbReference type="RefSeq" id="WP_259315978.1">
    <property type="nucleotide sequence ID" value="NZ_CP087164.1"/>
</dbReference>
<dbReference type="PANTHER" id="PTHR43190:SF3">
    <property type="entry name" value="N-ACETYL-D-GLUCOSAMINE KINASE"/>
    <property type="match status" value="1"/>
</dbReference>
<dbReference type="AlphaFoldDB" id="A0A9E6XXP7"/>
<reference evidence="2" key="1">
    <citation type="journal article" date="2022" name="Int. J. Syst. Evol. Microbiol.">
        <title>Pseudomonas aegrilactucae sp. nov. and Pseudomonas morbosilactucae sp. nov., pathogens causing bacterial rot of lettuce in Japan.</title>
        <authorList>
            <person name="Sawada H."/>
            <person name="Fujikawa T."/>
            <person name="Satou M."/>
        </authorList>
    </citation>
    <scope>NUCLEOTIDE SEQUENCE</scope>
    <source>
        <strain evidence="2">0166_1</strain>
    </source>
</reference>
<sequence length="311" mass="30686">MIAGIDAGQTGVRAALEDAAPGPVVAGVPRMEGDVTPDRVADALLVALASVVGQDGVDAVGVGMSGFELASAPDLVHIAARLREVAGPGARVALASDGVTSLIGALGGARPGVVVAAGTGVVVLAHDGAAGWARVDGWGALLGDDGSGFAVGRAGLRAAMRAFDGREGGSAALRTAAEGRWGPVQTLPAAVLRQEEPPSRAVASFAPDVAAAARDGDPVAIAIWARAGDGLARSVAAACERTFAEGSEVDVVRLGNLWGAGDLLDAPFRAGLAARWPDARVVAAAGTSLDGAIELAGSDAPGPVRGLLWRG</sequence>
<accession>A0A9E6XXP7</accession>
<feature type="domain" description="ATPase BadF/BadG/BcrA/BcrD type" evidence="1">
    <location>
        <begin position="4"/>
        <end position="251"/>
    </location>
</feature>
<dbReference type="InterPro" id="IPR052519">
    <property type="entry name" value="Euk-type_GlcNAc_Kinase"/>
</dbReference>
<evidence type="ECO:0000313" key="3">
    <source>
        <dbReference type="Proteomes" id="UP001162834"/>
    </source>
</evidence>
<dbReference type="Pfam" id="PF01869">
    <property type="entry name" value="BcrAD_BadFG"/>
    <property type="match status" value="1"/>
</dbReference>
<dbReference type="Proteomes" id="UP001162834">
    <property type="component" value="Chromosome"/>
</dbReference>
<dbReference type="PANTHER" id="PTHR43190">
    <property type="entry name" value="N-ACETYL-D-GLUCOSAMINE KINASE"/>
    <property type="match status" value="1"/>
</dbReference>
<organism evidence="2 3">
    <name type="scientific">Capillimicrobium parvum</name>
    <dbReference type="NCBI Taxonomy" id="2884022"/>
    <lineage>
        <taxon>Bacteria</taxon>
        <taxon>Bacillati</taxon>
        <taxon>Actinomycetota</taxon>
        <taxon>Thermoleophilia</taxon>
        <taxon>Solirubrobacterales</taxon>
        <taxon>Capillimicrobiaceae</taxon>
        <taxon>Capillimicrobium</taxon>
    </lineage>
</organism>
<dbReference type="InterPro" id="IPR043129">
    <property type="entry name" value="ATPase_NBD"/>
</dbReference>
<dbReference type="KEGG" id="sbae:DSM104329_02709"/>
<dbReference type="SUPFAM" id="SSF53067">
    <property type="entry name" value="Actin-like ATPase domain"/>
    <property type="match status" value="2"/>
</dbReference>
<dbReference type="EMBL" id="CP087164">
    <property type="protein sequence ID" value="UGS36305.1"/>
    <property type="molecule type" value="Genomic_DNA"/>
</dbReference>